<accession>A0A8S9NRJ9</accession>
<dbReference type="EMBL" id="QGKX02001621">
    <property type="protein sequence ID" value="KAF3504128.1"/>
    <property type="molecule type" value="Genomic_DNA"/>
</dbReference>
<name>A0A8S9NRJ9_BRACR</name>
<gene>
    <name evidence="1" type="ORF">F2Q69_00043657</name>
</gene>
<evidence type="ECO:0000313" key="2">
    <source>
        <dbReference type="Proteomes" id="UP000712600"/>
    </source>
</evidence>
<sequence>MHSGLYYQRKVGNVSDTRESLLVGLGSEYPEIGSLFAHHVYVFQLQCVPQPELA</sequence>
<organism evidence="1 2">
    <name type="scientific">Brassica cretica</name>
    <name type="common">Mustard</name>
    <dbReference type="NCBI Taxonomy" id="69181"/>
    <lineage>
        <taxon>Eukaryota</taxon>
        <taxon>Viridiplantae</taxon>
        <taxon>Streptophyta</taxon>
        <taxon>Embryophyta</taxon>
        <taxon>Tracheophyta</taxon>
        <taxon>Spermatophyta</taxon>
        <taxon>Magnoliopsida</taxon>
        <taxon>eudicotyledons</taxon>
        <taxon>Gunneridae</taxon>
        <taxon>Pentapetalae</taxon>
        <taxon>rosids</taxon>
        <taxon>malvids</taxon>
        <taxon>Brassicales</taxon>
        <taxon>Brassicaceae</taxon>
        <taxon>Brassiceae</taxon>
        <taxon>Brassica</taxon>
    </lineage>
</organism>
<dbReference type="Proteomes" id="UP000712600">
    <property type="component" value="Unassembled WGS sequence"/>
</dbReference>
<proteinExistence type="predicted"/>
<evidence type="ECO:0000313" key="1">
    <source>
        <dbReference type="EMBL" id="KAF3504128.1"/>
    </source>
</evidence>
<reference evidence="1" key="1">
    <citation type="submission" date="2019-12" db="EMBL/GenBank/DDBJ databases">
        <title>Genome sequencing and annotation of Brassica cretica.</title>
        <authorList>
            <person name="Studholme D.J."/>
            <person name="Sarris P."/>
        </authorList>
    </citation>
    <scope>NUCLEOTIDE SEQUENCE</scope>
    <source>
        <strain evidence="1">PFS-109/04</strain>
        <tissue evidence="1">Leaf</tissue>
    </source>
</reference>
<protein>
    <submittedName>
        <fullName evidence="1">Uncharacterized protein</fullName>
    </submittedName>
</protein>
<comment type="caution">
    <text evidence="1">The sequence shown here is derived from an EMBL/GenBank/DDBJ whole genome shotgun (WGS) entry which is preliminary data.</text>
</comment>
<dbReference type="AlphaFoldDB" id="A0A8S9NRJ9"/>